<dbReference type="InterPro" id="IPR025661">
    <property type="entry name" value="Pept_asp_AS"/>
</dbReference>
<dbReference type="InterPro" id="IPR038765">
    <property type="entry name" value="Papain-like_cys_pep_sf"/>
</dbReference>
<feature type="domain" description="Peptidase C1A papain C-terminal" evidence="4">
    <location>
        <begin position="36"/>
        <end position="240"/>
    </location>
</feature>
<dbReference type="Proteomes" id="UP001168821">
    <property type="component" value="Unassembled WGS sequence"/>
</dbReference>
<evidence type="ECO:0000313" key="5">
    <source>
        <dbReference type="EMBL" id="KAJ3641088.1"/>
    </source>
</evidence>
<keyword evidence="2" id="KW-1015">Disulfide bond</keyword>
<evidence type="ECO:0000256" key="1">
    <source>
        <dbReference type="ARBA" id="ARBA00008455"/>
    </source>
</evidence>
<proteinExistence type="inferred from homology"/>
<dbReference type="Pfam" id="PF00112">
    <property type="entry name" value="Peptidase_C1"/>
    <property type="match status" value="1"/>
</dbReference>
<evidence type="ECO:0000259" key="4">
    <source>
        <dbReference type="SMART" id="SM00645"/>
    </source>
</evidence>
<dbReference type="EMBL" id="JALNTZ010000009">
    <property type="protein sequence ID" value="KAJ3641088.1"/>
    <property type="molecule type" value="Genomic_DNA"/>
</dbReference>
<evidence type="ECO:0000313" key="6">
    <source>
        <dbReference type="Proteomes" id="UP001168821"/>
    </source>
</evidence>
<keyword evidence="6" id="KW-1185">Reference proteome</keyword>
<dbReference type="InterPro" id="IPR013128">
    <property type="entry name" value="Peptidase_C1A"/>
</dbReference>
<keyword evidence="3" id="KW-0732">Signal</keyword>
<feature type="signal peptide" evidence="3">
    <location>
        <begin position="1"/>
        <end position="17"/>
    </location>
</feature>
<comment type="caution">
    <text evidence="5">The sequence shown here is derived from an EMBL/GenBank/DDBJ whole genome shotgun (WGS) entry which is preliminary data.</text>
</comment>
<evidence type="ECO:0000256" key="3">
    <source>
        <dbReference type="SAM" id="SignalP"/>
    </source>
</evidence>
<dbReference type="PROSITE" id="PS00640">
    <property type="entry name" value="THIOL_PROTEASE_ASN"/>
    <property type="match status" value="1"/>
</dbReference>
<name>A0AA38HNL5_9CUCU</name>
<dbReference type="Gene3D" id="3.90.70.10">
    <property type="entry name" value="Cysteine proteinases"/>
    <property type="match status" value="1"/>
</dbReference>
<reference evidence="5" key="1">
    <citation type="journal article" date="2023" name="G3 (Bethesda)">
        <title>Whole genome assemblies of Zophobas morio and Tenebrio molitor.</title>
        <authorList>
            <person name="Kaur S."/>
            <person name="Stinson S.A."/>
            <person name="diCenzo G.C."/>
        </authorList>
    </citation>
    <scope>NUCLEOTIDE SEQUENCE</scope>
    <source>
        <strain evidence="5">QUZm001</strain>
    </source>
</reference>
<comment type="similarity">
    <text evidence="1">Belongs to the peptidase C1 family.</text>
</comment>
<feature type="chain" id="PRO_5041207244" description="Peptidase C1A papain C-terminal domain-containing protein" evidence="3">
    <location>
        <begin position="18"/>
        <end position="241"/>
    </location>
</feature>
<dbReference type="PANTHER" id="PTHR12411">
    <property type="entry name" value="CYSTEINE PROTEASE FAMILY C1-RELATED"/>
    <property type="match status" value="1"/>
</dbReference>
<dbReference type="SUPFAM" id="SSF54001">
    <property type="entry name" value="Cysteine proteinases"/>
    <property type="match status" value="1"/>
</dbReference>
<dbReference type="InterPro" id="IPR039417">
    <property type="entry name" value="Peptidase_C1A_papain-like"/>
</dbReference>
<dbReference type="AlphaFoldDB" id="A0AA38HNL5"/>
<sequence length="241" mass="25881">MKLSVLSFALCLVGVLSIPNPKEHRRIFNPEFVADIPDSVDWREKGAVTPIKNQALCGAWVYSVTGVLEGQNFLKNGELVPLSEQELADCATQDGCSGGTVEEGYEYVIAHGLASAADYPGPSDGTCHRGSIPSTVTESDYVTVEHDEETLRQAVATIGPISVAVNALQWELYVGGILKCEDSETLNHGALLVGYGSEDGVDYWLLKNSWGEAWGEQGYIRVDRTPGADCGITLAATYPVV</sequence>
<dbReference type="SMART" id="SM00645">
    <property type="entry name" value="Pept_C1"/>
    <property type="match status" value="1"/>
</dbReference>
<gene>
    <name evidence="5" type="ORF">Zmor_027608</name>
</gene>
<organism evidence="5 6">
    <name type="scientific">Zophobas morio</name>
    <dbReference type="NCBI Taxonomy" id="2755281"/>
    <lineage>
        <taxon>Eukaryota</taxon>
        <taxon>Metazoa</taxon>
        <taxon>Ecdysozoa</taxon>
        <taxon>Arthropoda</taxon>
        <taxon>Hexapoda</taxon>
        <taxon>Insecta</taxon>
        <taxon>Pterygota</taxon>
        <taxon>Neoptera</taxon>
        <taxon>Endopterygota</taxon>
        <taxon>Coleoptera</taxon>
        <taxon>Polyphaga</taxon>
        <taxon>Cucujiformia</taxon>
        <taxon>Tenebrionidae</taxon>
        <taxon>Zophobas</taxon>
    </lineage>
</organism>
<dbReference type="GO" id="GO:0006508">
    <property type="term" value="P:proteolysis"/>
    <property type="evidence" value="ECO:0007669"/>
    <property type="project" value="InterPro"/>
</dbReference>
<accession>A0AA38HNL5</accession>
<dbReference type="InterPro" id="IPR000668">
    <property type="entry name" value="Peptidase_C1A_C"/>
</dbReference>
<dbReference type="GO" id="GO:0008234">
    <property type="term" value="F:cysteine-type peptidase activity"/>
    <property type="evidence" value="ECO:0007669"/>
    <property type="project" value="InterPro"/>
</dbReference>
<dbReference type="FunFam" id="3.90.70.10:FF:000332">
    <property type="entry name" value="Cathepsin L1"/>
    <property type="match status" value="1"/>
</dbReference>
<protein>
    <recommendedName>
        <fullName evidence="4">Peptidase C1A papain C-terminal domain-containing protein</fullName>
    </recommendedName>
</protein>
<dbReference type="CDD" id="cd02248">
    <property type="entry name" value="Peptidase_C1A"/>
    <property type="match status" value="1"/>
</dbReference>
<evidence type="ECO:0000256" key="2">
    <source>
        <dbReference type="ARBA" id="ARBA00023157"/>
    </source>
</evidence>